<sequence length="358" mass="40024">MKAALLLFASITNPKDAAFHEWCTTIGITCTGAQVRTTPQSVAGRGVFSTKDLVVGEELIKIPYHAALTQGNGAMNFPSLGKELLHLREQNSQQQQPSGSALRRIWNRIRRKQPPIAKETNAGENAQEYWKEELTSYALEAIEQDHPWSTWIEQWQRNDPMQTLVDQGTWTHDNPVYTNIYPNGIAESILTAVNDFQEMAPDIPDYKIGAAVGIRLELVDDYLFQYSNKVPTSASLFSLAVSRAVGLTERVTAIIPMHDMINHSAQSNVEMAYNEKDGVFGSFSLIASVDIPKDTELFLRYTDVTDDEGKWDDDKATWLLTQWGIPSSPTGNTAPVEEEHTASSREKSVQDDIHLPKM</sequence>
<dbReference type="SUPFAM" id="SSF82199">
    <property type="entry name" value="SET domain"/>
    <property type="match status" value="1"/>
</dbReference>
<dbReference type="Proteomes" id="UP001224775">
    <property type="component" value="Unassembled WGS sequence"/>
</dbReference>
<organism evidence="3 4">
    <name type="scientific">Skeletonema marinoi</name>
    <dbReference type="NCBI Taxonomy" id="267567"/>
    <lineage>
        <taxon>Eukaryota</taxon>
        <taxon>Sar</taxon>
        <taxon>Stramenopiles</taxon>
        <taxon>Ochrophyta</taxon>
        <taxon>Bacillariophyta</taxon>
        <taxon>Coscinodiscophyceae</taxon>
        <taxon>Thalassiosirophycidae</taxon>
        <taxon>Thalassiosirales</taxon>
        <taxon>Skeletonemataceae</taxon>
        <taxon>Skeletonema</taxon>
        <taxon>Skeletonema marinoi-dohrnii complex</taxon>
    </lineage>
</organism>
<feature type="region of interest" description="Disordered" evidence="1">
    <location>
        <begin position="324"/>
        <end position="358"/>
    </location>
</feature>
<dbReference type="InterPro" id="IPR046341">
    <property type="entry name" value="SET_dom_sf"/>
</dbReference>
<feature type="compositionally biased region" description="Polar residues" evidence="1">
    <location>
        <begin position="324"/>
        <end position="333"/>
    </location>
</feature>
<feature type="compositionally biased region" description="Basic and acidic residues" evidence="1">
    <location>
        <begin position="337"/>
        <end position="358"/>
    </location>
</feature>
<dbReference type="PANTHER" id="PTHR13271:SF34">
    <property type="entry name" value="N-LYSINE METHYLTRANSFERASE SETD6"/>
    <property type="match status" value="1"/>
</dbReference>
<protein>
    <recommendedName>
        <fullName evidence="2">SET domain-containing protein</fullName>
    </recommendedName>
</protein>
<dbReference type="InterPro" id="IPR050600">
    <property type="entry name" value="SETD3_SETD6_MTase"/>
</dbReference>
<dbReference type="Pfam" id="PF00856">
    <property type="entry name" value="SET"/>
    <property type="match status" value="1"/>
</dbReference>
<evidence type="ECO:0000313" key="4">
    <source>
        <dbReference type="Proteomes" id="UP001224775"/>
    </source>
</evidence>
<dbReference type="InterPro" id="IPR001214">
    <property type="entry name" value="SET_dom"/>
</dbReference>
<evidence type="ECO:0000259" key="2">
    <source>
        <dbReference type="PROSITE" id="PS50280"/>
    </source>
</evidence>
<proteinExistence type="predicted"/>
<dbReference type="EMBL" id="JATAAI010000013">
    <property type="protein sequence ID" value="KAK1741243.1"/>
    <property type="molecule type" value="Genomic_DNA"/>
</dbReference>
<reference evidence="3" key="1">
    <citation type="submission" date="2023-06" db="EMBL/GenBank/DDBJ databases">
        <title>Survivors Of The Sea: Transcriptome response of Skeletonema marinoi to long-term dormancy.</title>
        <authorList>
            <person name="Pinder M.I.M."/>
            <person name="Kourtchenko O."/>
            <person name="Robertson E.K."/>
            <person name="Larsson T."/>
            <person name="Maumus F."/>
            <person name="Osuna-Cruz C.M."/>
            <person name="Vancaester E."/>
            <person name="Stenow R."/>
            <person name="Vandepoele K."/>
            <person name="Ploug H."/>
            <person name="Bruchert V."/>
            <person name="Godhe A."/>
            <person name="Topel M."/>
        </authorList>
    </citation>
    <scope>NUCLEOTIDE SEQUENCE</scope>
    <source>
        <strain evidence="3">R05AC</strain>
    </source>
</reference>
<accession>A0AAD8Y8N4</accession>
<evidence type="ECO:0000256" key="1">
    <source>
        <dbReference type="SAM" id="MobiDB-lite"/>
    </source>
</evidence>
<comment type="caution">
    <text evidence="3">The sequence shown here is derived from an EMBL/GenBank/DDBJ whole genome shotgun (WGS) entry which is preliminary data.</text>
</comment>
<dbReference type="PROSITE" id="PS50280">
    <property type="entry name" value="SET"/>
    <property type="match status" value="1"/>
</dbReference>
<gene>
    <name evidence="3" type="ORF">QTG54_007721</name>
</gene>
<name>A0AAD8Y8N4_9STRA</name>
<dbReference type="Gene3D" id="3.90.1410.10">
    <property type="entry name" value="set domain protein methyltransferase, domain 1"/>
    <property type="match status" value="1"/>
</dbReference>
<dbReference type="AlphaFoldDB" id="A0AAD8Y8N4"/>
<keyword evidence="4" id="KW-1185">Reference proteome</keyword>
<dbReference type="PANTHER" id="PTHR13271">
    <property type="entry name" value="UNCHARACTERIZED PUTATIVE METHYLTRANSFERASE"/>
    <property type="match status" value="1"/>
</dbReference>
<dbReference type="GO" id="GO:0016279">
    <property type="term" value="F:protein-lysine N-methyltransferase activity"/>
    <property type="evidence" value="ECO:0007669"/>
    <property type="project" value="TreeGrafter"/>
</dbReference>
<dbReference type="GO" id="GO:0005634">
    <property type="term" value="C:nucleus"/>
    <property type="evidence" value="ECO:0007669"/>
    <property type="project" value="TreeGrafter"/>
</dbReference>
<feature type="domain" description="SET" evidence="2">
    <location>
        <begin position="31"/>
        <end position="302"/>
    </location>
</feature>
<evidence type="ECO:0000313" key="3">
    <source>
        <dbReference type="EMBL" id="KAK1741243.1"/>
    </source>
</evidence>